<protein>
    <recommendedName>
        <fullName evidence="3">Head-to-tail stopper</fullName>
    </recommendedName>
</protein>
<dbReference type="EMBL" id="JAGINW010000001">
    <property type="protein sequence ID" value="MBP2323357.1"/>
    <property type="molecule type" value="Genomic_DNA"/>
</dbReference>
<accession>A0ABS4TG10</accession>
<evidence type="ECO:0000313" key="2">
    <source>
        <dbReference type="Proteomes" id="UP001519332"/>
    </source>
</evidence>
<organism evidence="1 2">
    <name type="scientific">Kibdelosporangium banguiense</name>
    <dbReference type="NCBI Taxonomy" id="1365924"/>
    <lineage>
        <taxon>Bacteria</taxon>
        <taxon>Bacillati</taxon>
        <taxon>Actinomycetota</taxon>
        <taxon>Actinomycetes</taxon>
        <taxon>Pseudonocardiales</taxon>
        <taxon>Pseudonocardiaceae</taxon>
        <taxon>Kibdelosporangium</taxon>
    </lineage>
</organism>
<evidence type="ECO:0000313" key="1">
    <source>
        <dbReference type="EMBL" id="MBP2323357.1"/>
    </source>
</evidence>
<dbReference type="Proteomes" id="UP001519332">
    <property type="component" value="Unassembled WGS sequence"/>
</dbReference>
<reference evidence="1 2" key="1">
    <citation type="submission" date="2021-03" db="EMBL/GenBank/DDBJ databases">
        <title>Sequencing the genomes of 1000 actinobacteria strains.</title>
        <authorList>
            <person name="Klenk H.-P."/>
        </authorList>
    </citation>
    <scope>NUCLEOTIDE SEQUENCE [LARGE SCALE GENOMIC DNA]</scope>
    <source>
        <strain evidence="1 2">DSM 46670</strain>
    </source>
</reference>
<gene>
    <name evidence="1" type="ORF">JOF56_003742</name>
</gene>
<evidence type="ECO:0008006" key="3">
    <source>
        <dbReference type="Google" id="ProtNLM"/>
    </source>
</evidence>
<proteinExistence type="predicted"/>
<dbReference type="RefSeq" id="WP_209639636.1">
    <property type="nucleotide sequence ID" value="NZ_JAGINW010000001.1"/>
</dbReference>
<name>A0ABS4TG10_9PSEU</name>
<sequence>MSFKALFEQNLFKVRRYGPGPKDPLGKPTRVVLSETTVDGILQQTGSVEGEAFVVNEFRATMPLGTDLRPADDVVSKGHVYTVEGKPFAAVVPKTKIGVVTAILKYVGPVTA</sequence>
<keyword evidence="2" id="KW-1185">Reference proteome</keyword>
<comment type="caution">
    <text evidence="1">The sequence shown here is derived from an EMBL/GenBank/DDBJ whole genome shotgun (WGS) entry which is preliminary data.</text>
</comment>